<name>A0A8D8TUW4_9HEMI</name>
<evidence type="ECO:0000256" key="1">
    <source>
        <dbReference type="ARBA" id="ARBA00022460"/>
    </source>
</evidence>
<evidence type="ECO:0000256" key="3">
    <source>
        <dbReference type="SAM" id="MobiDB-lite"/>
    </source>
</evidence>
<dbReference type="GO" id="GO:0042302">
    <property type="term" value="F:structural constituent of cuticle"/>
    <property type="evidence" value="ECO:0007669"/>
    <property type="project" value="UniProtKB-UniRule"/>
</dbReference>
<feature type="signal peptide" evidence="4">
    <location>
        <begin position="1"/>
        <end position="17"/>
    </location>
</feature>
<dbReference type="GO" id="GO:0031012">
    <property type="term" value="C:extracellular matrix"/>
    <property type="evidence" value="ECO:0007669"/>
    <property type="project" value="TreeGrafter"/>
</dbReference>
<evidence type="ECO:0000256" key="2">
    <source>
        <dbReference type="PROSITE-ProRule" id="PRU00497"/>
    </source>
</evidence>
<dbReference type="GO" id="GO:0005615">
    <property type="term" value="C:extracellular space"/>
    <property type="evidence" value="ECO:0007669"/>
    <property type="project" value="TreeGrafter"/>
</dbReference>
<reference evidence="5" key="1">
    <citation type="submission" date="2021-05" db="EMBL/GenBank/DDBJ databases">
        <authorList>
            <person name="Alioto T."/>
            <person name="Alioto T."/>
            <person name="Gomez Garrido J."/>
        </authorList>
    </citation>
    <scope>NUCLEOTIDE SEQUENCE</scope>
</reference>
<dbReference type="InterPro" id="IPR000618">
    <property type="entry name" value="Insect_cuticle"/>
</dbReference>
<dbReference type="PROSITE" id="PS51155">
    <property type="entry name" value="CHIT_BIND_RR_2"/>
    <property type="match status" value="1"/>
</dbReference>
<feature type="compositionally biased region" description="Low complexity" evidence="3">
    <location>
        <begin position="177"/>
        <end position="186"/>
    </location>
</feature>
<dbReference type="PROSITE" id="PS00233">
    <property type="entry name" value="CHIT_BIND_RR_1"/>
    <property type="match status" value="1"/>
</dbReference>
<proteinExistence type="predicted"/>
<dbReference type="PRINTS" id="PR00947">
    <property type="entry name" value="CUTICLE"/>
</dbReference>
<dbReference type="EMBL" id="HBUF01298610">
    <property type="protein sequence ID" value="CAG6690657.1"/>
    <property type="molecule type" value="Transcribed_RNA"/>
</dbReference>
<evidence type="ECO:0000256" key="4">
    <source>
        <dbReference type="SAM" id="SignalP"/>
    </source>
</evidence>
<dbReference type="InterPro" id="IPR031311">
    <property type="entry name" value="CHIT_BIND_RR_consensus"/>
</dbReference>
<keyword evidence="1 2" id="KW-0193">Cuticle</keyword>
<feature type="chain" id="PRO_5034299807" evidence="4">
    <location>
        <begin position="18"/>
        <end position="247"/>
    </location>
</feature>
<organism evidence="5">
    <name type="scientific">Cacopsylla melanoneura</name>
    <dbReference type="NCBI Taxonomy" id="428564"/>
    <lineage>
        <taxon>Eukaryota</taxon>
        <taxon>Metazoa</taxon>
        <taxon>Ecdysozoa</taxon>
        <taxon>Arthropoda</taxon>
        <taxon>Hexapoda</taxon>
        <taxon>Insecta</taxon>
        <taxon>Pterygota</taxon>
        <taxon>Neoptera</taxon>
        <taxon>Paraneoptera</taxon>
        <taxon>Hemiptera</taxon>
        <taxon>Sternorrhyncha</taxon>
        <taxon>Psylloidea</taxon>
        <taxon>Psyllidae</taxon>
        <taxon>Psyllinae</taxon>
        <taxon>Cacopsylla</taxon>
    </lineage>
</organism>
<protein>
    <submittedName>
        <fullName evidence="5">Larval cuticle protein A1A</fullName>
    </submittedName>
</protein>
<sequence length="247" mass="28116">MIVKILFVTTCIGLSQSVTYPALTRQQYAEIVAQQQTVPEHQPQTISIIPKRHYKPTPQALVDEEPVPSPAQYKQVLEQPVYYQQQPQQYPQPAPQPNPQYQFGFDIHDDENTNYHNRKEQRDGDKITGSYSVVDSDGFIRTVTYTADPKEGFKAEVSREPTDIRVKIPTPAPQPAPQQYKLAPAPSQYKKPSPQVQYVEREQEEAPRAQYVASPSYPAPSQYRLVQQPSSKSQSPSPLFQAVQYEQ</sequence>
<accession>A0A8D8TUW4</accession>
<dbReference type="Pfam" id="PF00379">
    <property type="entry name" value="Chitin_bind_4"/>
    <property type="match status" value="1"/>
</dbReference>
<dbReference type="AlphaFoldDB" id="A0A8D8TUW4"/>
<feature type="compositionally biased region" description="Low complexity" evidence="3">
    <location>
        <begin position="227"/>
        <end position="238"/>
    </location>
</feature>
<keyword evidence="4" id="KW-0732">Signal</keyword>
<evidence type="ECO:0000313" key="5">
    <source>
        <dbReference type="EMBL" id="CAG6690657.1"/>
    </source>
</evidence>
<dbReference type="InterPro" id="IPR051217">
    <property type="entry name" value="Insect_Cuticle_Struc_Prot"/>
</dbReference>
<dbReference type="PANTHER" id="PTHR12236">
    <property type="entry name" value="STRUCTURAL CONTITUENT OF CUTICLE"/>
    <property type="match status" value="1"/>
</dbReference>
<dbReference type="PANTHER" id="PTHR12236:SF18">
    <property type="entry name" value="CUTICULAR PROTEIN 66D"/>
    <property type="match status" value="1"/>
</dbReference>
<feature type="region of interest" description="Disordered" evidence="3">
    <location>
        <begin position="166"/>
        <end position="247"/>
    </location>
</feature>